<reference evidence="2" key="1">
    <citation type="journal article" date="2012" name="Nat. Biotechnol.">
        <title>Reference genome sequence of the model plant Setaria.</title>
        <authorList>
            <person name="Bennetzen J.L."/>
            <person name="Schmutz J."/>
            <person name="Wang H."/>
            <person name="Percifield R."/>
            <person name="Hawkins J."/>
            <person name="Pontaroli A.C."/>
            <person name="Estep M."/>
            <person name="Feng L."/>
            <person name="Vaughn J.N."/>
            <person name="Grimwood J."/>
            <person name="Jenkins J."/>
            <person name="Barry K."/>
            <person name="Lindquist E."/>
            <person name="Hellsten U."/>
            <person name="Deshpande S."/>
            <person name="Wang X."/>
            <person name="Wu X."/>
            <person name="Mitros T."/>
            <person name="Triplett J."/>
            <person name="Yang X."/>
            <person name="Ye C.Y."/>
            <person name="Mauro-Herrera M."/>
            <person name="Wang L."/>
            <person name="Li P."/>
            <person name="Sharma M."/>
            <person name="Sharma R."/>
            <person name="Ronald P.C."/>
            <person name="Panaud O."/>
            <person name="Kellogg E.A."/>
            <person name="Brutnell T.P."/>
            <person name="Doust A.N."/>
            <person name="Tuskan G.A."/>
            <person name="Rokhsar D."/>
            <person name="Devos K.M."/>
        </authorList>
    </citation>
    <scope>NUCLEOTIDE SEQUENCE [LARGE SCALE GENOMIC DNA]</scope>
    <source>
        <strain evidence="2">cv. Yugu1</strain>
    </source>
</reference>
<dbReference type="HOGENOM" id="CLU_3280471_0_0_1"/>
<keyword evidence="2" id="KW-1185">Reference proteome</keyword>
<proteinExistence type="predicted"/>
<protein>
    <submittedName>
        <fullName evidence="1">Uncharacterized protein</fullName>
    </submittedName>
</protein>
<dbReference type="EnsemblPlants" id="KQL04629">
    <property type="protein sequence ID" value="KQL04629"/>
    <property type="gene ID" value="SETIT_005277mg"/>
</dbReference>
<dbReference type="AlphaFoldDB" id="K3XTM0"/>
<reference evidence="1" key="2">
    <citation type="submission" date="2018-08" db="UniProtKB">
        <authorList>
            <consortium name="EnsemblPlants"/>
        </authorList>
    </citation>
    <scope>IDENTIFICATION</scope>
    <source>
        <strain evidence="1">Yugu1</strain>
    </source>
</reference>
<dbReference type="EMBL" id="AGNK02002891">
    <property type="status" value="NOT_ANNOTATED_CDS"/>
    <property type="molecule type" value="Genomic_DNA"/>
</dbReference>
<sequence>MFWEESQSNKTQNYPRTQLDIQIKSQTKRGSSKLYFLTRVK</sequence>
<dbReference type="Gramene" id="KQL04629">
    <property type="protein sequence ID" value="KQL04629"/>
    <property type="gene ID" value="SETIT_005277mg"/>
</dbReference>
<organism evidence="1 2">
    <name type="scientific">Setaria italica</name>
    <name type="common">Foxtail millet</name>
    <name type="synonym">Panicum italicum</name>
    <dbReference type="NCBI Taxonomy" id="4555"/>
    <lineage>
        <taxon>Eukaryota</taxon>
        <taxon>Viridiplantae</taxon>
        <taxon>Streptophyta</taxon>
        <taxon>Embryophyta</taxon>
        <taxon>Tracheophyta</taxon>
        <taxon>Spermatophyta</taxon>
        <taxon>Magnoliopsida</taxon>
        <taxon>Liliopsida</taxon>
        <taxon>Poales</taxon>
        <taxon>Poaceae</taxon>
        <taxon>PACMAD clade</taxon>
        <taxon>Panicoideae</taxon>
        <taxon>Panicodae</taxon>
        <taxon>Paniceae</taxon>
        <taxon>Cenchrinae</taxon>
        <taxon>Setaria</taxon>
    </lineage>
</organism>
<dbReference type="Proteomes" id="UP000004995">
    <property type="component" value="Unassembled WGS sequence"/>
</dbReference>
<accession>K3XTM0</accession>
<evidence type="ECO:0000313" key="2">
    <source>
        <dbReference type="Proteomes" id="UP000004995"/>
    </source>
</evidence>
<dbReference type="InParanoid" id="K3XTM0"/>
<evidence type="ECO:0000313" key="1">
    <source>
        <dbReference type="EnsemblPlants" id="KQL04629"/>
    </source>
</evidence>
<name>K3XTM0_SETIT</name>